<proteinExistence type="predicted"/>
<name>A0A939T7K0_9ACTN</name>
<protein>
    <submittedName>
        <fullName evidence="2">Fumarylacetoacetate hydrolase family protein</fullName>
    </submittedName>
</protein>
<dbReference type="PANTHER" id="PTHR43211:SF1">
    <property type="entry name" value="BLL6422 PROTEIN"/>
    <property type="match status" value="1"/>
</dbReference>
<feature type="domain" description="Fumarylacetoacetase-like C-terminal" evidence="1">
    <location>
        <begin position="112"/>
        <end position="315"/>
    </location>
</feature>
<gene>
    <name evidence="2" type="ORF">J4573_02555</name>
</gene>
<comment type="caution">
    <text evidence="2">The sequence shown here is derived from an EMBL/GenBank/DDBJ whole genome shotgun (WGS) entry which is preliminary data.</text>
</comment>
<organism evidence="2 3">
    <name type="scientific">Actinomadura barringtoniae</name>
    <dbReference type="NCBI Taxonomy" id="1427535"/>
    <lineage>
        <taxon>Bacteria</taxon>
        <taxon>Bacillati</taxon>
        <taxon>Actinomycetota</taxon>
        <taxon>Actinomycetes</taxon>
        <taxon>Streptosporangiales</taxon>
        <taxon>Thermomonosporaceae</taxon>
        <taxon>Actinomadura</taxon>
    </lineage>
</organism>
<dbReference type="RefSeq" id="WP_208253537.1">
    <property type="nucleotide sequence ID" value="NZ_JAGEOJ010000001.1"/>
</dbReference>
<evidence type="ECO:0000259" key="1">
    <source>
        <dbReference type="Pfam" id="PF01557"/>
    </source>
</evidence>
<dbReference type="InterPro" id="IPR036663">
    <property type="entry name" value="Fumarylacetoacetase_C_sf"/>
</dbReference>
<keyword evidence="3" id="KW-1185">Reference proteome</keyword>
<dbReference type="Gene3D" id="3.90.850.10">
    <property type="entry name" value="Fumarylacetoacetase-like, C-terminal domain"/>
    <property type="match status" value="1"/>
</dbReference>
<dbReference type="InterPro" id="IPR011234">
    <property type="entry name" value="Fumarylacetoacetase-like_C"/>
</dbReference>
<sequence length="318" mass="34695">MFLCRYETEDGVRLGARLDGDRVVDLTSMIEELGVGAPGDPAAEFIRAGQAALDAASELLTRAPEELVVPLEGLRLLPPFRPVKVRNFSVYEGHIRNAVRAAIELRAGRVAADLADRLGIARPPRAWYRRPLYYKGNHASVIGPDAEIVRPSYTEQLDYELELAVVIGRPGRDLDAATALDHVFGYTLLNDVSARDVLTGELLSRMGPAKGKDFDTGNVIGPWLATRDEVPDPRALNGEVRVNGRRRATCTTSDMRYSVEQMLVEASRGETLVQGELIGTGCCTWGSGLELKTFLQPGDLVELSLGRLGTLRNRVAAT</sequence>
<evidence type="ECO:0000313" key="3">
    <source>
        <dbReference type="Proteomes" id="UP000669179"/>
    </source>
</evidence>
<dbReference type="GO" id="GO:0016787">
    <property type="term" value="F:hydrolase activity"/>
    <property type="evidence" value="ECO:0007669"/>
    <property type="project" value="UniProtKB-KW"/>
</dbReference>
<dbReference type="SUPFAM" id="SSF56529">
    <property type="entry name" value="FAH"/>
    <property type="match status" value="1"/>
</dbReference>
<evidence type="ECO:0000313" key="2">
    <source>
        <dbReference type="EMBL" id="MBO2445960.1"/>
    </source>
</evidence>
<keyword evidence="2" id="KW-0378">Hydrolase</keyword>
<accession>A0A939T7K0</accession>
<reference evidence="2" key="1">
    <citation type="submission" date="2021-03" db="EMBL/GenBank/DDBJ databases">
        <authorList>
            <person name="Kanchanasin P."/>
            <person name="Saeng-In P."/>
            <person name="Phongsopitanun W."/>
            <person name="Yuki M."/>
            <person name="Kudo T."/>
            <person name="Ohkuma M."/>
            <person name="Tanasupawat S."/>
        </authorList>
    </citation>
    <scope>NUCLEOTIDE SEQUENCE</scope>
    <source>
        <strain evidence="2">GKU 128</strain>
    </source>
</reference>
<dbReference type="Proteomes" id="UP000669179">
    <property type="component" value="Unassembled WGS sequence"/>
</dbReference>
<dbReference type="Pfam" id="PF01557">
    <property type="entry name" value="FAA_hydrolase"/>
    <property type="match status" value="1"/>
</dbReference>
<dbReference type="PANTHER" id="PTHR43211">
    <property type="entry name" value="FUMARYLACETOACETATE HYDROLASE"/>
    <property type="match status" value="1"/>
</dbReference>
<dbReference type="EMBL" id="JAGEOJ010000001">
    <property type="protein sequence ID" value="MBO2445960.1"/>
    <property type="molecule type" value="Genomic_DNA"/>
</dbReference>
<dbReference type="AlphaFoldDB" id="A0A939T7K0"/>